<dbReference type="EMBL" id="FXAN01000035">
    <property type="protein sequence ID" value="SMF98893.1"/>
    <property type="molecule type" value="Genomic_DNA"/>
</dbReference>
<dbReference type="OrthoDB" id="9038905at2"/>
<name>A0A124P939_9BURK</name>
<evidence type="ECO:0000313" key="6">
    <source>
        <dbReference type="Proteomes" id="UP000198460"/>
    </source>
</evidence>
<reference evidence="3 5" key="1">
    <citation type="submission" date="2015-11" db="EMBL/GenBank/DDBJ databases">
        <title>Expanding the genomic diversity of Burkholderia species for the development of highly accurate diagnostics.</title>
        <authorList>
            <person name="Sahl J."/>
            <person name="Keim P."/>
            <person name="Wagner D."/>
        </authorList>
    </citation>
    <scope>NUCLEOTIDE SEQUENCE [LARGE SCALE GENOMIC DNA]</scope>
    <source>
        <strain evidence="3 5">TSV85</strain>
    </source>
</reference>
<keyword evidence="5" id="KW-1185">Reference proteome</keyword>
<protein>
    <submittedName>
        <fullName evidence="3">Uncharacterized protein</fullName>
    </submittedName>
</protein>
<accession>A0A124P939</accession>
<dbReference type="EMBL" id="LOWA01000031">
    <property type="protein sequence ID" value="KVE27319.1"/>
    <property type="molecule type" value="Genomic_DNA"/>
</dbReference>
<dbReference type="Proteomes" id="UP000062788">
    <property type="component" value="Unassembled WGS sequence"/>
</dbReference>
<dbReference type="Proteomes" id="UP000198460">
    <property type="component" value="Unassembled WGS sequence"/>
</dbReference>
<proteinExistence type="predicted"/>
<feature type="chain" id="PRO_5015049981" evidence="2">
    <location>
        <begin position="20"/>
        <end position="83"/>
    </location>
</feature>
<feature type="compositionally biased region" description="Polar residues" evidence="1">
    <location>
        <begin position="67"/>
        <end position="76"/>
    </location>
</feature>
<dbReference type="AlphaFoldDB" id="A0A124P939"/>
<evidence type="ECO:0000313" key="3">
    <source>
        <dbReference type="EMBL" id="KVE27319.1"/>
    </source>
</evidence>
<evidence type="ECO:0000313" key="4">
    <source>
        <dbReference type="EMBL" id="SMF98893.1"/>
    </source>
</evidence>
<evidence type="ECO:0000256" key="1">
    <source>
        <dbReference type="SAM" id="MobiDB-lite"/>
    </source>
</evidence>
<gene>
    <name evidence="4" type="ORF">BSIN_2736</name>
    <name evidence="3" type="ORF">WS67_12575</name>
</gene>
<organism evidence="3 5">
    <name type="scientific">Burkholderia singularis</name>
    <dbReference type="NCBI Taxonomy" id="1503053"/>
    <lineage>
        <taxon>Bacteria</taxon>
        <taxon>Pseudomonadati</taxon>
        <taxon>Pseudomonadota</taxon>
        <taxon>Betaproteobacteria</taxon>
        <taxon>Burkholderiales</taxon>
        <taxon>Burkholderiaceae</taxon>
        <taxon>Burkholderia</taxon>
        <taxon>pseudomallei group</taxon>
    </lineage>
</organism>
<sequence>MKKATFGLLIGLVSVSAYAQFDQILQSVKSQVSNAVQSQVSQGVHSATNDAIQSAQTQTHKIVDSVRTPSNSNETKGVQDAKP</sequence>
<evidence type="ECO:0000313" key="5">
    <source>
        <dbReference type="Proteomes" id="UP000062788"/>
    </source>
</evidence>
<dbReference type="RefSeq" id="WP_059516747.1">
    <property type="nucleotide sequence ID" value="NZ_CP013448.1"/>
</dbReference>
<feature type="region of interest" description="Disordered" evidence="1">
    <location>
        <begin position="55"/>
        <end position="83"/>
    </location>
</feature>
<keyword evidence="2" id="KW-0732">Signal</keyword>
<feature type="signal peptide" evidence="2">
    <location>
        <begin position="1"/>
        <end position="19"/>
    </location>
</feature>
<reference evidence="4 6" key="2">
    <citation type="submission" date="2017-04" db="EMBL/GenBank/DDBJ databases">
        <authorList>
            <person name="Afonso C.L."/>
            <person name="Miller P.J."/>
            <person name="Scott M.A."/>
            <person name="Spackman E."/>
            <person name="Goraichik I."/>
            <person name="Dimitrov K.M."/>
            <person name="Suarez D.L."/>
            <person name="Swayne D.E."/>
        </authorList>
    </citation>
    <scope>NUCLEOTIDE SEQUENCE [LARGE SCALE GENOMIC DNA]</scope>
    <source>
        <strain evidence="4">LMG 28154</strain>
    </source>
</reference>
<evidence type="ECO:0000256" key="2">
    <source>
        <dbReference type="SAM" id="SignalP"/>
    </source>
</evidence>